<comment type="caution">
    <text evidence="3">The sequence shown here is derived from an EMBL/GenBank/DDBJ whole genome shotgun (WGS) entry which is preliminary data.</text>
</comment>
<feature type="compositionally biased region" description="Acidic residues" evidence="1">
    <location>
        <begin position="29"/>
        <end position="46"/>
    </location>
</feature>
<name>A0A7J6TFN8_PEROL</name>
<dbReference type="Proteomes" id="UP000553632">
    <property type="component" value="Unassembled WGS sequence"/>
</dbReference>
<sequence>MTLSSSSSSSPEEHPIIPTNAISKVDAILADEDEEDDDEDDGDVLIEDSPVAVKDGRDSSTEETVDPQGPRIVDLTVITSPTVTAVDDAASPERDEGSGRGILSGVLGRVQQPVAWIRRRRSDEGGPLEIKEAEEETINNDPLGFKAFLELLHDHPALGRKLVFERVASLKQKWPAEGGLSRQRASRMLHKFLVSLESGLLSLPPLDKAGPDRRRDACEALEKFVILEMDAPVTTDENKAAQEPRRLLFDMDPRDRDADAALDRKLAALHWLSLTRHLEGPSIEEKDLEMAVKQLGLMSKYRAPRDKLVCLLNACRVITRTLESSDGGSADDILPTLIWVLVKARPSRLRSNINFIQAFRPPQRLSSGEDGYYFTMLTSAATFITGVSHTSIAGLTPGREADEYRLECKAALEQQGLPYPDSGPDICLDWGIVLDRDIRPLLRDRKPGIAAQVKDAEDLTLRQVRQLLDEQHEFCDLFKVLDEKLRVKRDMNSEEDGTLQRSRGLMDKALVFGTKDCGFESHRDRFYANDGGPTLKRCKVIEEEQPHRYDA</sequence>
<protein>
    <recommendedName>
        <fullName evidence="2">VPS9 domain-containing protein</fullName>
    </recommendedName>
</protein>
<feature type="domain" description="VPS9" evidence="2">
    <location>
        <begin position="256"/>
        <end position="393"/>
    </location>
</feature>
<dbReference type="Pfam" id="PF02204">
    <property type="entry name" value="VPS9"/>
    <property type="match status" value="1"/>
</dbReference>
<dbReference type="SMART" id="SM00167">
    <property type="entry name" value="VPS9"/>
    <property type="match status" value="1"/>
</dbReference>
<dbReference type="GO" id="GO:0016192">
    <property type="term" value="P:vesicle-mediated transport"/>
    <property type="evidence" value="ECO:0007669"/>
    <property type="project" value="InterPro"/>
</dbReference>
<keyword evidence="4" id="KW-1185">Reference proteome</keyword>
<evidence type="ECO:0000313" key="4">
    <source>
        <dbReference type="Proteomes" id="UP000553632"/>
    </source>
</evidence>
<organism evidence="3 4">
    <name type="scientific">Perkinsus olseni</name>
    <name type="common">Perkinsus atlanticus</name>
    <dbReference type="NCBI Taxonomy" id="32597"/>
    <lineage>
        <taxon>Eukaryota</taxon>
        <taxon>Sar</taxon>
        <taxon>Alveolata</taxon>
        <taxon>Perkinsozoa</taxon>
        <taxon>Perkinsea</taxon>
        <taxon>Perkinsida</taxon>
        <taxon>Perkinsidae</taxon>
        <taxon>Perkinsus</taxon>
    </lineage>
</organism>
<dbReference type="InterPro" id="IPR003123">
    <property type="entry name" value="VPS9"/>
</dbReference>
<evidence type="ECO:0000313" key="3">
    <source>
        <dbReference type="EMBL" id="KAF4743667.1"/>
    </source>
</evidence>
<feature type="region of interest" description="Disordered" evidence="1">
    <location>
        <begin position="1"/>
        <end position="71"/>
    </location>
</feature>
<dbReference type="GO" id="GO:0030139">
    <property type="term" value="C:endocytic vesicle"/>
    <property type="evidence" value="ECO:0007669"/>
    <property type="project" value="TreeGrafter"/>
</dbReference>
<dbReference type="InterPro" id="IPR037191">
    <property type="entry name" value="VPS9_dom_sf"/>
</dbReference>
<evidence type="ECO:0000256" key="1">
    <source>
        <dbReference type="SAM" id="MobiDB-lite"/>
    </source>
</evidence>
<reference evidence="3 4" key="1">
    <citation type="submission" date="2020-04" db="EMBL/GenBank/DDBJ databases">
        <title>Perkinsus olseni comparative genomics.</title>
        <authorList>
            <person name="Bogema D.R."/>
        </authorList>
    </citation>
    <scope>NUCLEOTIDE SEQUENCE [LARGE SCALE GENOMIC DNA]</scope>
    <source>
        <strain evidence="3 4">ATCC PRA-207</strain>
    </source>
</reference>
<dbReference type="PROSITE" id="PS51205">
    <property type="entry name" value="VPS9"/>
    <property type="match status" value="1"/>
</dbReference>
<dbReference type="InterPro" id="IPR045046">
    <property type="entry name" value="Vps9-like"/>
</dbReference>
<dbReference type="PANTHER" id="PTHR23101">
    <property type="entry name" value="RAB GDP/GTP EXCHANGE FACTOR"/>
    <property type="match status" value="1"/>
</dbReference>
<dbReference type="GO" id="GO:0031267">
    <property type="term" value="F:small GTPase binding"/>
    <property type="evidence" value="ECO:0007669"/>
    <property type="project" value="TreeGrafter"/>
</dbReference>
<gene>
    <name evidence="3" type="ORF">FOZ63_029434</name>
</gene>
<dbReference type="SUPFAM" id="SSF109993">
    <property type="entry name" value="VPS9 domain"/>
    <property type="match status" value="1"/>
</dbReference>
<dbReference type="Gene3D" id="1.20.1050.80">
    <property type="entry name" value="VPS9 domain"/>
    <property type="match status" value="1"/>
</dbReference>
<accession>A0A7J6TFN8</accession>
<proteinExistence type="predicted"/>
<feature type="region of interest" description="Disordered" evidence="1">
    <location>
        <begin position="84"/>
        <end position="103"/>
    </location>
</feature>
<feature type="compositionally biased region" description="Low complexity" evidence="1">
    <location>
        <begin position="1"/>
        <end position="10"/>
    </location>
</feature>
<dbReference type="AlphaFoldDB" id="A0A7J6TFN8"/>
<dbReference type="PANTHER" id="PTHR23101:SF25">
    <property type="entry name" value="GTPASE-ACTIVATING PROTEIN AND VPS9 DOMAIN-CONTAINING PROTEIN 1"/>
    <property type="match status" value="1"/>
</dbReference>
<dbReference type="GO" id="GO:0005085">
    <property type="term" value="F:guanyl-nucleotide exchange factor activity"/>
    <property type="evidence" value="ECO:0007669"/>
    <property type="project" value="InterPro"/>
</dbReference>
<dbReference type="EMBL" id="JABANO010011325">
    <property type="protein sequence ID" value="KAF4743667.1"/>
    <property type="molecule type" value="Genomic_DNA"/>
</dbReference>
<evidence type="ECO:0000259" key="2">
    <source>
        <dbReference type="PROSITE" id="PS51205"/>
    </source>
</evidence>
<dbReference type="GO" id="GO:0005829">
    <property type="term" value="C:cytosol"/>
    <property type="evidence" value="ECO:0007669"/>
    <property type="project" value="TreeGrafter"/>
</dbReference>